<dbReference type="Proteomes" id="UP000239990">
    <property type="component" value="Unassembled WGS sequence"/>
</dbReference>
<keyword evidence="1" id="KW-0812">Transmembrane</keyword>
<organism evidence="2 3">
    <name type="scientific">Achromobacter spanius</name>
    <dbReference type="NCBI Taxonomy" id="217203"/>
    <lineage>
        <taxon>Bacteria</taxon>
        <taxon>Pseudomonadati</taxon>
        <taxon>Pseudomonadota</taxon>
        <taxon>Betaproteobacteria</taxon>
        <taxon>Burkholderiales</taxon>
        <taxon>Alcaligenaceae</taxon>
        <taxon>Achromobacter</taxon>
    </lineage>
</organism>
<reference evidence="2 3" key="1">
    <citation type="submission" date="2018-02" db="EMBL/GenBank/DDBJ databases">
        <title>Draft Genome of Achromobacter spanius stain 6.</title>
        <authorList>
            <person name="Gunasekera T.S."/>
            <person name="Radwan O."/>
            <person name="Ruiz O.N."/>
        </authorList>
    </citation>
    <scope>NUCLEOTIDE SEQUENCE [LARGE SCALE GENOMIC DNA]</scope>
    <source>
        <strain evidence="2 3">6</strain>
    </source>
</reference>
<proteinExistence type="predicted"/>
<feature type="transmembrane region" description="Helical" evidence="1">
    <location>
        <begin position="65"/>
        <end position="85"/>
    </location>
</feature>
<feature type="transmembrane region" description="Helical" evidence="1">
    <location>
        <begin position="97"/>
        <end position="115"/>
    </location>
</feature>
<dbReference type="EMBL" id="PREU01000039">
    <property type="protein sequence ID" value="PPA72527.1"/>
    <property type="molecule type" value="Genomic_DNA"/>
</dbReference>
<evidence type="ECO:0000313" key="2">
    <source>
        <dbReference type="EMBL" id="PPA72527.1"/>
    </source>
</evidence>
<evidence type="ECO:0000313" key="3">
    <source>
        <dbReference type="Proteomes" id="UP000239990"/>
    </source>
</evidence>
<dbReference type="AlphaFoldDB" id="A0A2S5GHK3"/>
<accession>A0A2S5GHK3</accession>
<protein>
    <submittedName>
        <fullName evidence="2">Uncharacterized protein</fullName>
    </submittedName>
</protein>
<keyword evidence="1" id="KW-1133">Transmembrane helix</keyword>
<evidence type="ECO:0000256" key="1">
    <source>
        <dbReference type="SAM" id="Phobius"/>
    </source>
</evidence>
<feature type="transmembrane region" description="Helical" evidence="1">
    <location>
        <begin position="36"/>
        <end position="58"/>
    </location>
</feature>
<gene>
    <name evidence="2" type="ORF">C4E15_30195</name>
</gene>
<sequence>MAAVGGVVLMGYDWKDARAARQERKQTLSRAYSTRFAAGLAILASQSSIAFAAAGPMFRILAERAARATGVQGALGLAAAISSYLGRPAVLLFMRNVLLRSALVGLVATLAICIFDDDALEKWCKRCLYRGYDYHGNPPFREISEELSALYSALLELL</sequence>
<keyword evidence="1" id="KW-0472">Membrane</keyword>
<comment type="caution">
    <text evidence="2">The sequence shown here is derived from an EMBL/GenBank/DDBJ whole genome shotgun (WGS) entry which is preliminary data.</text>
</comment>
<name>A0A2S5GHK3_9BURK</name>